<evidence type="ECO:0000256" key="1">
    <source>
        <dbReference type="ARBA" id="ARBA00023015"/>
    </source>
</evidence>
<dbReference type="Gene3D" id="1.10.10.10">
    <property type="entry name" value="Winged helix-like DNA-binding domain superfamily/Winged helix DNA-binding domain"/>
    <property type="match status" value="1"/>
</dbReference>
<comment type="caution">
    <text evidence="5">The sequence shown here is derived from an EMBL/GenBank/DDBJ whole genome shotgun (WGS) entry which is preliminary data.</text>
</comment>
<dbReference type="EMBL" id="JACBZT010000001">
    <property type="protein sequence ID" value="NYJ08512.1"/>
    <property type="molecule type" value="Genomic_DNA"/>
</dbReference>
<evidence type="ECO:0000313" key="5">
    <source>
        <dbReference type="EMBL" id="NYJ08512.1"/>
    </source>
</evidence>
<dbReference type="SUPFAM" id="SSF46785">
    <property type="entry name" value="Winged helix' DNA-binding domain"/>
    <property type="match status" value="1"/>
</dbReference>
<evidence type="ECO:0000256" key="2">
    <source>
        <dbReference type="ARBA" id="ARBA00023125"/>
    </source>
</evidence>
<evidence type="ECO:0000313" key="6">
    <source>
        <dbReference type="Proteomes" id="UP000541969"/>
    </source>
</evidence>
<keyword evidence="3" id="KW-0804">Transcription</keyword>
<evidence type="ECO:0000259" key="4">
    <source>
        <dbReference type="PROSITE" id="PS50995"/>
    </source>
</evidence>
<gene>
    <name evidence="5" type="ORF">GGQ55_004790</name>
</gene>
<dbReference type="CDD" id="cd00090">
    <property type="entry name" value="HTH_ARSR"/>
    <property type="match status" value="1"/>
</dbReference>
<dbReference type="InterPro" id="IPR011991">
    <property type="entry name" value="ArsR-like_HTH"/>
</dbReference>
<feature type="domain" description="HTH marR-type" evidence="4">
    <location>
        <begin position="1"/>
        <end position="139"/>
    </location>
</feature>
<sequence length="159" mass="16858">MTNPTGELALRLRDLGRSIRLLKQCRPTGATAVPAGLLGVLTHVGEHSAGCYARELAVRAGLDPSTVSRAVAALVTQGLVERRADQNDGRASVLALTPAGEVALDDAHRRYGELLDRALAEWTPDEVAALAAALGRFVDDVDRTLRSPDLRTASLEAAR</sequence>
<dbReference type="InterPro" id="IPR036388">
    <property type="entry name" value="WH-like_DNA-bd_sf"/>
</dbReference>
<protein>
    <submittedName>
        <fullName evidence="5">DNA-binding MarR family transcriptional regulator</fullName>
    </submittedName>
</protein>
<dbReference type="InterPro" id="IPR036390">
    <property type="entry name" value="WH_DNA-bd_sf"/>
</dbReference>
<proteinExistence type="predicted"/>
<dbReference type="PROSITE" id="PS01117">
    <property type="entry name" value="HTH_MARR_1"/>
    <property type="match status" value="1"/>
</dbReference>
<accession>A0A853CPT3</accession>
<dbReference type="PANTHER" id="PTHR33164:SF57">
    <property type="entry name" value="MARR-FAMILY TRANSCRIPTIONAL REGULATOR"/>
    <property type="match status" value="1"/>
</dbReference>
<keyword evidence="1" id="KW-0805">Transcription regulation</keyword>
<dbReference type="SMART" id="SM00347">
    <property type="entry name" value="HTH_MARR"/>
    <property type="match status" value="1"/>
</dbReference>
<dbReference type="PROSITE" id="PS50995">
    <property type="entry name" value="HTH_MARR_2"/>
    <property type="match status" value="1"/>
</dbReference>
<keyword evidence="6" id="KW-1185">Reference proteome</keyword>
<dbReference type="InterPro" id="IPR039422">
    <property type="entry name" value="MarR/SlyA-like"/>
</dbReference>
<dbReference type="GO" id="GO:0003700">
    <property type="term" value="F:DNA-binding transcription factor activity"/>
    <property type="evidence" value="ECO:0007669"/>
    <property type="project" value="InterPro"/>
</dbReference>
<reference evidence="5 6" key="1">
    <citation type="submission" date="2020-07" db="EMBL/GenBank/DDBJ databases">
        <title>Sequencing the genomes of 1000 actinobacteria strains.</title>
        <authorList>
            <person name="Klenk H.-P."/>
        </authorList>
    </citation>
    <scope>NUCLEOTIDE SEQUENCE [LARGE SCALE GENOMIC DNA]</scope>
    <source>
        <strain evidence="5 6">DSM 104001</strain>
    </source>
</reference>
<evidence type="ECO:0000256" key="3">
    <source>
        <dbReference type="ARBA" id="ARBA00023163"/>
    </source>
</evidence>
<dbReference type="InterPro" id="IPR023187">
    <property type="entry name" value="Tscrpt_reg_MarR-type_CS"/>
</dbReference>
<name>A0A853CPT3_9ACTN</name>
<dbReference type="RefSeq" id="WP_366490142.1">
    <property type="nucleotide sequence ID" value="NZ_JACBZT010000001.1"/>
</dbReference>
<organism evidence="5 6">
    <name type="scientific">Petropleomorpha daqingensis</name>
    <dbReference type="NCBI Taxonomy" id="2026353"/>
    <lineage>
        <taxon>Bacteria</taxon>
        <taxon>Bacillati</taxon>
        <taxon>Actinomycetota</taxon>
        <taxon>Actinomycetes</taxon>
        <taxon>Geodermatophilales</taxon>
        <taxon>Geodermatophilaceae</taxon>
        <taxon>Petropleomorpha</taxon>
    </lineage>
</organism>
<dbReference type="AlphaFoldDB" id="A0A853CPT3"/>
<keyword evidence="2 5" id="KW-0238">DNA-binding</keyword>
<dbReference type="GO" id="GO:0003677">
    <property type="term" value="F:DNA binding"/>
    <property type="evidence" value="ECO:0007669"/>
    <property type="project" value="UniProtKB-KW"/>
</dbReference>
<dbReference type="Pfam" id="PF12802">
    <property type="entry name" value="MarR_2"/>
    <property type="match status" value="1"/>
</dbReference>
<dbReference type="Proteomes" id="UP000541969">
    <property type="component" value="Unassembled WGS sequence"/>
</dbReference>
<dbReference type="GO" id="GO:0006950">
    <property type="term" value="P:response to stress"/>
    <property type="evidence" value="ECO:0007669"/>
    <property type="project" value="TreeGrafter"/>
</dbReference>
<dbReference type="InterPro" id="IPR000835">
    <property type="entry name" value="HTH_MarR-typ"/>
</dbReference>
<dbReference type="PANTHER" id="PTHR33164">
    <property type="entry name" value="TRANSCRIPTIONAL REGULATOR, MARR FAMILY"/>
    <property type="match status" value="1"/>
</dbReference>